<evidence type="ECO:0000256" key="2">
    <source>
        <dbReference type="ARBA" id="ARBA00009347"/>
    </source>
</evidence>
<dbReference type="PANTHER" id="PTHR43292">
    <property type="entry name" value="ACYL-COA DEHYDROGENASE"/>
    <property type="match status" value="1"/>
</dbReference>
<name>I3TU13_TISMK</name>
<keyword evidence="4 6" id="KW-0274">FAD</keyword>
<evidence type="ECO:0000259" key="8">
    <source>
        <dbReference type="Pfam" id="PF02770"/>
    </source>
</evidence>
<dbReference type="InterPro" id="IPR036250">
    <property type="entry name" value="AcylCo_DH-like_C"/>
</dbReference>
<dbReference type="HOGENOM" id="CLU_018204_9_0_5"/>
<evidence type="ECO:0000256" key="3">
    <source>
        <dbReference type="ARBA" id="ARBA00022630"/>
    </source>
</evidence>
<protein>
    <submittedName>
        <fullName evidence="10">Acyl-CoA dehydrogenase domain-containing protein</fullName>
    </submittedName>
</protein>
<dbReference type="GO" id="GO:0005886">
    <property type="term" value="C:plasma membrane"/>
    <property type="evidence" value="ECO:0007669"/>
    <property type="project" value="TreeGrafter"/>
</dbReference>
<dbReference type="Pfam" id="PF00441">
    <property type="entry name" value="Acyl-CoA_dh_1"/>
    <property type="match status" value="1"/>
</dbReference>
<evidence type="ECO:0000256" key="6">
    <source>
        <dbReference type="RuleBase" id="RU362125"/>
    </source>
</evidence>
<keyword evidence="5 6" id="KW-0560">Oxidoreductase</keyword>
<dbReference type="KEGG" id="tmo:TMO_b0243"/>
<feature type="domain" description="Acyl-CoA dehydrogenase/oxidase C-terminal" evidence="7">
    <location>
        <begin position="244"/>
        <end position="410"/>
    </location>
</feature>
<dbReference type="InterPro" id="IPR046373">
    <property type="entry name" value="Acyl-CoA_Oxase/DH_mid-dom_sf"/>
</dbReference>
<dbReference type="Pfam" id="PF02770">
    <property type="entry name" value="Acyl-CoA_dh_M"/>
    <property type="match status" value="1"/>
</dbReference>
<dbReference type="GO" id="GO:0050660">
    <property type="term" value="F:flavin adenine dinucleotide binding"/>
    <property type="evidence" value="ECO:0007669"/>
    <property type="project" value="InterPro"/>
</dbReference>
<sequence>MTYESLISSERGMHAEFTAEERAFRDQVRRFCEERLPEDIRAKVLEGRHLSRADHIRWQKILYEQGWIAGFWPKKWGGCDWTPVEGYIFQEETARAGAPWLLPFGVNYVGPVIFTYGNADQQERHLPGILSSDVFWCQGYSEPGAGSDLAGLKTRAVRDGDHYIVNGSKIWTTMAHWADMMFCLARTDADAARPQEGISFLLLDMKQPGVTVRPIISIDGAHHLNEVFFDDVRVPVSERVGEENRGWTYAKFLLGHERMLSAETGKARRLIGKIRRMAARLPHANGRGVLADDARFRDRIARLEIRVLALEWTTLRMLDAAMEGAGPGAEASLLKIRGSELVQAITELATDVLGLYGIPFDVRLLEAEAQGIEIGLDGAAGILAEFLYHRAPTIWGGSNEVQRNILAKHALGL</sequence>
<keyword evidence="10" id="KW-0614">Plasmid</keyword>
<evidence type="ECO:0000259" key="7">
    <source>
        <dbReference type="Pfam" id="PF00441"/>
    </source>
</evidence>
<comment type="cofactor">
    <cofactor evidence="1 6">
        <name>FAD</name>
        <dbReference type="ChEBI" id="CHEBI:57692"/>
    </cofactor>
</comment>
<dbReference type="FunFam" id="2.40.110.10:FF:000011">
    <property type="entry name" value="Acyl-CoA dehydrogenase FadE34"/>
    <property type="match status" value="1"/>
</dbReference>
<dbReference type="GO" id="GO:0016627">
    <property type="term" value="F:oxidoreductase activity, acting on the CH-CH group of donors"/>
    <property type="evidence" value="ECO:0007669"/>
    <property type="project" value="InterPro"/>
</dbReference>
<dbReference type="InterPro" id="IPR006091">
    <property type="entry name" value="Acyl-CoA_Oxase/DH_mid-dom"/>
</dbReference>
<evidence type="ECO:0000256" key="5">
    <source>
        <dbReference type="ARBA" id="ARBA00023002"/>
    </source>
</evidence>
<accession>I3TU13</accession>
<dbReference type="PANTHER" id="PTHR43292:SF3">
    <property type="entry name" value="ACYL-COA DEHYDROGENASE FADE29"/>
    <property type="match status" value="1"/>
</dbReference>
<reference evidence="10 11" key="1">
    <citation type="journal article" date="2012" name="J. Am. Chem. Soc.">
        <title>Bacterial biosynthesis and maturation of the didemnin anti-cancer agents.</title>
        <authorList>
            <person name="Xu Y."/>
            <person name="Kersten R.D."/>
            <person name="Nam S.J."/>
            <person name="Lu L."/>
            <person name="Al-Suwailem A.M."/>
            <person name="Zheng H."/>
            <person name="Fenical W."/>
            <person name="Dorrestein P.C."/>
            <person name="Moore B.S."/>
            <person name="Qian P.Y."/>
        </authorList>
    </citation>
    <scope>NUCLEOTIDE SEQUENCE [LARGE SCALE GENOMIC DNA]</scope>
    <source>
        <strain evidence="10 11">KA081020-065</strain>
    </source>
</reference>
<dbReference type="EMBL" id="CP003238">
    <property type="protein sequence ID" value="AFK56251.1"/>
    <property type="molecule type" value="Genomic_DNA"/>
</dbReference>
<keyword evidence="11" id="KW-1185">Reference proteome</keyword>
<dbReference type="InterPro" id="IPR037069">
    <property type="entry name" value="AcylCoA_DH/ox_N_sf"/>
</dbReference>
<gene>
    <name evidence="10" type="ordered locus">TMO_b0243</name>
</gene>
<evidence type="ECO:0000256" key="4">
    <source>
        <dbReference type="ARBA" id="ARBA00022827"/>
    </source>
</evidence>
<proteinExistence type="inferred from homology"/>
<dbReference type="Gene3D" id="1.20.140.10">
    <property type="entry name" value="Butyryl-CoA Dehydrogenase, subunit A, domain 3"/>
    <property type="match status" value="1"/>
</dbReference>
<evidence type="ECO:0000313" key="10">
    <source>
        <dbReference type="EMBL" id="AFK56251.1"/>
    </source>
</evidence>
<dbReference type="SUPFAM" id="SSF56645">
    <property type="entry name" value="Acyl-CoA dehydrogenase NM domain-like"/>
    <property type="match status" value="1"/>
</dbReference>
<evidence type="ECO:0000259" key="9">
    <source>
        <dbReference type="Pfam" id="PF02771"/>
    </source>
</evidence>
<dbReference type="InterPro" id="IPR009075">
    <property type="entry name" value="AcylCo_DH/oxidase_C"/>
</dbReference>
<feature type="domain" description="Acyl-CoA oxidase/dehydrogenase middle" evidence="8">
    <location>
        <begin position="137"/>
        <end position="232"/>
    </location>
</feature>
<organism evidence="10 11">
    <name type="scientific">Tistrella mobilis (strain KA081020-065)</name>
    <dbReference type="NCBI Taxonomy" id="1110502"/>
    <lineage>
        <taxon>Bacteria</taxon>
        <taxon>Pseudomonadati</taxon>
        <taxon>Pseudomonadota</taxon>
        <taxon>Alphaproteobacteria</taxon>
        <taxon>Geminicoccales</taxon>
        <taxon>Geminicoccaceae</taxon>
        <taxon>Tistrella</taxon>
    </lineage>
</organism>
<dbReference type="InterPro" id="IPR013786">
    <property type="entry name" value="AcylCoA_DH/ox_N"/>
</dbReference>
<dbReference type="Proteomes" id="UP000005258">
    <property type="component" value="Plasmid pTM2"/>
</dbReference>
<dbReference type="SUPFAM" id="SSF47203">
    <property type="entry name" value="Acyl-CoA dehydrogenase C-terminal domain-like"/>
    <property type="match status" value="1"/>
</dbReference>
<dbReference type="InterPro" id="IPR052161">
    <property type="entry name" value="Mycobact_Acyl-CoA_DH"/>
</dbReference>
<geneLocation type="plasmid" evidence="10 11">
    <name>pTM2</name>
</geneLocation>
<dbReference type="PATRIC" id="fig|1110502.3.peg.4502"/>
<dbReference type="AlphaFoldDB" id="I3TU13"/>
<comment type="similarity">
    <text evidence="2 6">Belongs to the acyl-CoA dehydrogenase family.</text>
</comment>
<dbReference type="Gene3D" id="1.10.540.10">
    <property type="entry name" value="Acyl-CoA dehydrogenase/oxidase, N-terminal domain"/>
    <property type="match status" value="1"/>
</dbReference>
<dbReference type="InterPro" id="IPR009100">
    <property type="entry name" value="AcylCoA_DH/oxidase_NM_dom_sf"/>
</dbReference>
<evidence type="ECO:0000313" key="11">
    <source>
        <dbReference type="Proteomes" id="UP000005258"/>
    </source>
</evidence>
<dbReference type="Pfam" id="PF02771">
    <property type="entry name" value="Acyl-CoA_dh_N"/>
    <property type="match status" value="1"/>
</dbReference>
<feature type="domain" description="Acyl-CoA dehydrogenase/oxidase N-terminal" evidence="9">
    <location>
        <begin position="18"/>
        <end position="131"/>
    </location>
</feature>
<evidence type="ECO:0000256" key="1">
    <source>
        <dbReference type="ARBA" id="ARBA00001974"/>
    </source>
</evidence>
<dbReference type="Gene3D" id="2.40.110.10">
    <property type="entry name" value="Butyryl-CoA Dehydrogenase, subunit A, domain 2"/>
    <property type="match status" value="1"/>
</dbReference>
<keyword evidence="3 6" id="KW-0285">Flavoprotein</keyword>